<dbReference type="Gene3D" id="3.60.15.10">
    <property type="entry name" value="Ribonuclease Z/Hydroxyacylglutathione hydrolase-like"/>
    <property type="match status" value="1"/>
</dbReference>
<evidence type="ECO:0000313" key="1">
    <source>
        <dbReference type="EMBL" id="PMP22191.1"/>
    </source>
</evidence>
<protein>
    <recommendedName>
        <fullName evidence="2">Metallohydrolase</fullName>
    </recommendedName>
</protein>
<accession>A0A7Z1S0L7</accession>
<name>A0A7Z1S0L7_9VIBR</name>
<dbReference type="PANTHER" id="PTHR30619:SF1">
    <property type="entry name" value="RECOMBINATION PROTEIN 2"/>
    <property type="match status" value="1"/>
</dbReference>
<dbReference type="EMBL" id="MDBS01000083">
    <property type="protein sequence ID" value="PMP22191.1"/>
    <property type="molecule type" value="Genomic_DNA"/>
</dbReference>
<dbReference type="SUPFAM" id="SSF56281">
    <property type="entry name" value="Metallo-hydrolase/oxidoreductase"/>
    <property type="match status" value="1"/>
</dbReference>
<sequence>MSTPSIEFFPVDNGDMTLITTKNKKRILIDCNYRQPSDDVVDVKSMLRERLDRNDDNQLFIDAYLITHPDQDHTRGFKEIFHTGSPDDWKEKDDKIIINELWSSPRVFRRASRKPEKNGNATNTLTDDAKAINTEAKRRANLYKASGTVGELGDRIVILTHDEDGKTEGYEGIVADLYDEFIGKKSGLDDGSIEGVLLGPADRQDIDDEETTLSKNNSSAIVRFTISDEQGCPNYFLNGGDAEVKCWERLYDNLKEKENTDFLEYDVLQAPHHCSWHSLSEDSESKDTDPQPSKKAINALGNALSDSFIVSSSRQFGEKTPPSPLAREEYENILDNVEGQFLCVADEEDDSGKPTSLLITFENGKAIKSVPPVVFSTMSNPKTVKKEGKNTYA</sequence>
<dbReference type="InterPro" id="IPR036866">
    <property type="entry name" value="RibonucZ/Hydroxyglut_hydro"/>
</dbReference>
<comment type="caution">
    <text evidence="1">The sequence shown here is derived from an EMBL/GenBank/DDBJ whole genome shotgun (WGS) entry which is preliminary data.</text>
</comment>
<dbReference type="RefSeq" id="WP_102333833.1">
    <property type="nucleotide sequence ID" value="NZ_CP170594.1"/>
</dbReference>
<proteinExistence type="predicted"/>
<reference evidence="1" key="2">
    <citation type="journal article" date="2018" name="Nature">
        <title>A major lineage of non-tailed dsDNA viruses as unrecognized killers of marine bacteria.</title>
        <authorList>
            <person name="Kauffman K.M."/>
            <person name="Hussain F.A."/>
            <person name="Yang J."/>
            <person name="Arevalo P."/>
            <person name="Brown J.M."/>
            <person name="Chang W.K."/>
            <person name="VanInsberghe D."/>
            <person name="Elsherbini J."/>
            <person name="Sharma R.S."/>
            <person name="Cutler M.B."/>
            <person name="Kelly L."/>
            <person name="Polz M.F."/>
        </authorList>
    </citation>
    <scope>NUCLEOTIDE SEQUENCE</scope>
    <source>
        <strain evidence="1">10N.222.46.E12</strain>
    </source>
</reference>
<dbReference type="InterPro" id="IPR052159">
    <property type="entry name" value="Competence_DNA_uptake"/>
</dbReference>
<organism evidence="1">
    <name type="scientific">Vibrio cyclitrophicus</name>
    <dbReference type="NCBI Taxonomy" id="47951"/>
    <lineage>
        <taxon>Bacteria</taxon>
        <taxon>Pseudomonadati</taxon>
        <taxon>Pseudomonadota</taxon>
        <taxon>Gammaproteobacteria</taxon>
        <taxon>Vibrionales</taxon>
        <taxon>Vibrionaceae</taxon>
        <taxon>Vibrio</taxon>
    </lineage>
</organism>
<gene>
    <name evidence="1" type="ORF">BCS90_25910</name>
</gene>
<reference evidence="1" key="1">
    <citation type="submission" date="2016-07" db="EMBL/GenBank/DDBJ databases">
        <authorList>
            <person name="Kauffman K."/>
            <person name="Arevalo P."/>
            <person name="Polz M.F."/>
        </authorList>
    </citation>
    <scope>NUCLEOTIDE SEQUENCE</scope>
    <source>
        <strain evidence="1">10N.222.46.E12</strain>
    </source>
</reference>
<dbReference type="PANTHER" id="PTHR30619">
    <property type="entry name" value="DNA INTERNALIZATION/COMPETENCE PROTEIN COMEC/REC2"/>
    <property type="match status" value="1"/>
</dbReference>
<evidence type="ECO:0008006" key="2">
    <source>
        <dbReference type="Google" id="ProtNLM"/>
    </source>
</evidence>
<dbReference type="AlphaFoldDB" id="A0A7Z1S0L7"/>